<dbReference type="GO" id="GO:0003677">
    <property type="term" value="F:DNA binding"/>
    <property type="evidence" value="ECO:0007669"/>
    <property type="project" value="UniProtKB-UniRule"/>
</dbReference>
<keyword evidence="1" id="KW-0805">Transcription regulation</keyword>
<dbReference type="Pfam" id="PF21993">
    <property type="entry name" value="TetR_C_13_2"/>
    <property type="match status" value="1"/>
</dbReference>
<evidence type="ECO:0000313" key="6">
    <source>
        <dbReference type="EMBL" id="THG30195.1"/>
    </source>
</evidence>
<evidence type="ECO:0000256" key="4">
    <source>
        <dbReference type="PROSITE-ProRule" id="PRU00335"/>
    </source>
</evidence>
<name>A0A4S4FLI5_9MICO</name>
<organism evidence="6 7">
    <name type="scientific">Naasia lichenicola</name>
    <dbReference type="NCBI Taxonomy" id="2565933"/>
    <lineage>
        <taxon>Bacteria</taxon>
        <taxon>Bacillati</taxon>
        <taxon>Actinomycetota</taxon>
        <taxon>Actinomycetes</taxon>
        <taxon>Micrococcales</taxon>
        <taxon>Microbacteriaceae</taxon>
        <taxon>Naasia</taxon>
    </lineage>
</organism>
<dbReference type="PANTHER" id="PTHR47506:SF3">
    <property type="entry name" value="HTH-TYPE TRANSCRIPTIONAL REGULATOR LMRA"/>
    <property type="match status" value="1"/>
</dbReference>
<evidence type="ECO:0000259" key="5">
    <source>
        <dbReference type="PROSITE" id="PS50977"/>
    </source>
</evidence>
<dbReference type="PROSITE" id="PS50977">
    <property type="entry name" value="HTH_TETR_2"/>
    <property type="match status" value="1"/>
</dbReference>
<gene>
    <name evidence="6" type="ORF">E6C64_11780</name>
</gene>
<feature type="domain" description="HTH tetR-type" evidence="5">
    <location>
        <begin position="1"/>
        <end position="55"/>
    </location>
</feature>
<dbReference type="EMBL" id="SSSM01000005">
    <property type="protein sequence ID" value="THG30195.1"/>
    <property type="molecule type" value="Genomic_DNA"/>
</dbReference>
<sequence>MVESAVVLLAQHGYQGTSFSTVLDRSKAPRGSIYHHFPDGKDQLIAAALELAGSRAVALLDSLEGSSAEEVVDAFIGMWHAVLERSGFTAGCSVLAVTVSSDSSELLSTAGGVFRSWSERLIALLQTAGVPSGRAASFATLLIAASEGAVVLSRAQRSTAPLDTVHGELRQMASAF</sequence>
<feature type="DNA-binding region" description="H-T-H motif" evidence="4">
    <location>
        <begin position="18"/>
        <end position="37"/>
    </location>
</feature>
<comment type="caution">
    <text evidence="6">The sequence shown here is derived from an EMBL/GenBank/DDBJ whole genome shotgun (WGS) entry which is preliminary data.</text>
</comment>
<dbReference type="PANTHER" id="PTHR47506">
    <property type="entry name" value="TRANSCRIPTIONAL REGULATORY PROTEIN"/>
    <property type="match status" value="1"/>
</dbReference>
<evidence type="ECO:0000256" key="3">
    <source>
        <dbReference type="ARBA" id="ARBA00023163"/>
    </source>
</evidence>
<dbReference type="AlphaFoldDB" id="A0A4S4FLI5"/>
<keyword evidence="3" id="KW-0804">Transcription</keyword>
<evidence type="ECO:0000256" key="2">
    <source>
        <dbReference type="ARBA" id="ARBA00023125"/>
    </source>
</evidence>
<protein>
    <submittedName>
        <fullName evidence="6">TetR/AcrR family transcriptional regulator</fullName>
    </submittedName>
</protein>
<dbReference type="InterPro" id="IPR001647">
    <property type="entry name" value="HTH_TetR"/>
</dbReference>
<proteinExistence type="predicted"/>
<keyword evidence="2 4" id="KW-0238">DNA-binding</keyword>
<dbReference type="InterPro" id="IPR009057">
    <property type="entry name" value="Homeodomain-like_sf"/>
</dbReference>
<dbReference type="InterPro" id="IPR054156">
    <property type="entry name" value="YxaF_TetR_C"/>
</dbReference>
<dbReference type="InterPro" id="IPR036271">
    <property type="entry name" value="Tet_transcr_reg_TetR-rel_C_sf"/>
</dbReference>
<dbReference type="Pfam" id="PF00440">
    <property type="entry name" value="TetR_N"/>
    <property type="match status" value="1"/>
</dbReference>
<dbReference type="SUPFAM" id="SSF46689">
    <property type="entry name" value="Homeodomain-like"/>
    <property type="match status" value="1"/>
</dbReference>
<dbReference type="OrthoDB" id="4726108at2"/>
<dbReference type="Gene3D" id="1.10.357.10">
    <property type="entry name" value="Tetracycline Repressor, domain 2"/>
    <property type="match status" value="1"/>
</dbReference>
<keyword evidence="7" id="KW-1185">Reference proteome</keyword>
<dbReference type="Proteomes" id="UP000309133">
    <property type="component" value="Unassembled WGS sequence"/>
</dbReference>
<evidence type="ECO:0000256" key="1">
    <source>
        <dbReference type="ARBA" id="ARBA00023015"/>
    </source>
</evidence>
<evidence type="ECO:0000313" key="7">
    <source>
        <dbReference type="Proteomes" id="UP000309133"/>
    </source>
</evidence>
<dbReference type="SUPFAM" id="SSF48498">
    <property type="entry name" value="Tetracyclin repressor-like, C-terminal domain"/>
    <property type="match status" value="1"/>
</dbReference>
<reference evidence="6 7" key="1">
    <citation type="submission" date="2019-04" db="EMBL/GenBank/DDBJ databases">
        <authorList>
            <person name="Jiang L."/>
        </authorList>
    </citation>
    <scope>NUCLEOTIDE SEQUENCE [LARGE SCALE GENOMIC DNA]</scope>
    <source>
        <strain evidence="6 7">YIM 131853</strain>
    </source>
</reference>
<accession>A0A4S4FLI5</accession>